<dbReference type="Proteomes" id="UP001589608">
    <property type="component" value="Unassembled WGS sequence"/>
</dbReference>
<comment type="caution">
    <text evidence="2">The sequence shown here is derived from an EMBL/GenBank/DDBJ whole genome shotgun (WGS) entry which is preliminary data.</text>
</comment>
<reference evidence="2 3" key="1">
    <citation type="submission" date="2024-09" db="EMBL/GenBank/DDBJ databases">
        <authorList>
            <person name="Sun Q."/>
            <person name="Mori K."/>
        </authorList>
    </citation>
    <scope>NUCLEOTIDE SEQUENCE [LARGE SCALE GENOMIC DNA]</scope>
    <source>
        <strain evidence="2 3">JCM 3307</strain>
    </source>
</reference>
<keyword evidence="3" id="KW-1185">Reference proteome</keyword>
<gene>
    <name evidence="2" type="ORF">ACFFTR_52290</name>
</gene>
<evidence type="ECO:0000313" key="3">
    <source>
        <dbReference type="Proteomes" id="UP001589608"/>
    </source>
</evidence>
<sequence length="58" mass="6019">MSISDPIGQPDGERPIDITDTPGDDGPGPLPTPEPQPDHESRPGEAPSLPEPGQPAQQ</sequence>
<accession>A0ABV5MS42</accession>
<organism evidence="2 3">
    <name type="scientific">Dactylosporangium vinaceum</name>
    <dbReference type="NCBI Taxonomy" id="53362"/>
    <lineage>
        <taxon>Bacteria</taxon>
        <taxon>Bacillati</taxon>
        <taxon>Actinomycetota</taxon>
        <taxon>Actinomycetes</taxon>
        <taxon>Micromonosporales</taxon>
        <taxon>Micromonosporaceae</taxon>
        <taxon>Dactylosporangium</taxon>
    </lineage>
</organism>
<evidence type="ECO:0000256" key="1">
    <source>
        <dbReference type="SAM" id="MobiDB-lite"/>
    </source>
</evidence>
<evidence type="ECO:0000313" key="2">
    <source>
        <dbReference type="EMBL" id="MFB9451697.1"/>
    </source>
</evidence>
<name>A0ABV5MS42_9ACTN</name>
<dbReference type="RefSeq" id="WP_223104085.1">
    <property type="nucleotide sequence ID" value="NZ_CP061913.1"/>
</dbReference>
<feature type="compositionally biased region" description="Pro residues" evidence="1">
    <location>
        <begin position="49"/>
        <end position="58"/>
    </location>
</feature>
<dbReference type="EMBL" id="JBHMCA010000090">
    <property type="protein sequence ID" value="MFB9451697.1"/>
    <property type="molecule type" value="Genomic_DNA"/>
</dbReference>
<feature type="region of interest" description="Disordered" evidence="1">
    <location>
        <begin position="1"/>
        <end position="58"/>
    </location>
</feature>
<protein>
    <submittedName>
        <fullName evidence="2">Uncharacterized protein</fullName>
    </submittedName>
</protein>
<proteinExistence type="predicted"/>